<dbReference type="GO" id="GO:0005524">
    <property type="term" value="F:ATP binding"/>
    <property type="evidence" value="ECO:0007669"/>
    <property type="project" value="InterPro"/>
</dbReference>
<dbReference type="Pfam" id="PF13529">
    <property type="entry name" value="Peptidase_C39_2"/>
    <property type="match status" value="1"/>
</dbReference>
<dbReference type="GO" id="GO:0008233">
    <property type="term" value="F:peptidase activity"/>
    <property type="evidence" value="ECO:0007669"/>
    <property type="project" value="InterPro"/>
</dbReference>
<dbReference type="AlphaFoldDB" id="A0A1Y4T2F6"/>
<evidence type="ECO:0000313" key="2">
    <source>
        <dbReference type="EMBL" id="OUQ36376.1"/>
    </source>
</evidence>
<gene>
    <name evidence="2" type="ORF">B5E75_00865</name>
</gene>
<comment type="caution">
    <text evidence="2">The sequence shown here is derived from an EMBL/GenBank/DDBJ whole genome shotgun (WGS) entry which is preliminary data.</text>
</comment>
<dbReference type="InterPro" id="IPR039564">
    <property type="entry name" value="Peptidase_C39-like"/>
</dbReference>
<evidence type="ECO:0000259" key="1">
    <source>
        <dbReference type="PROSITE" id="PS50990"/>
    </source>
</evidence>
<dbReference type="Gene3D" id="3.90.70.10">
    <property type="entry name" value="Cysteine proteinases"/>
    <property type="match status" value="1"/>
</dbReference>
<proteinExistence type="predicted"/>
<organism evidence="2 3">
    <name type="scientific">Massilimicrobiota timonensis</name>
    <dbReference type="NCBI Taxonomy" id="1776392"/>
    <lineage>
        <taxon>Bacteria</taxon>
        <taxon>Bacillati</taxon>
        <taxon>Bacillota</taxon>
        <taxon>Erysipelotrichia</taxon>
        <taxon>Erysipelotrichales</taxon>
        <taxon>Erysipelotrichaceae</taxon>
        <taxon>Massilimicrobiota</taxon>
    </lineage>
</organism>
<protein>
    <recommendedName>
        <fullName evidence="1">Peptidase C39 domain-containing protein</fullName>
    </recommendedName>
</protein>
<dbReference type="EMBL" id="NFLJ01000002">
    <property type="protein sequence ID" value="OUQ36376.1"/>
    <property type="molecule type" value="Genomic_DNA"/>
</dbReference>
<reference evidence="2 3" key="1">
    <citation type="journal article" date="2018" name="BMC Genomics">
        <title>Whole genome sequencing and function prediction of 133 gut anaerobes isolated from chicken caecum in pure cultures.</title>
        <authorList>
            <person name="Medvecky M."/>
            <person name="Cejkova D."/>
            <person name="Polansky O."/>
            <person name="Karasova D."/>
            <person name="Kubasova T."/>
            <person name="Cizek A."/>
            <person name="Rychlik I."/>
        </authorList>
    </citation>
    <scope>NUCLEOTIDE SEQUENCE [LARGE SCALE GENOMIC DNA]</scope>
    <source>
        <strain evidence="2 3">An13</strain>
    </source>
</reference>
<dbReference type="OrthoDB" id="3186156at2"/>
<accession>A0A1Y4T2F6</accession>
<evidence type="ECO:0000313" key="3">
    <source>
        <dbReference type="Proteomes" id="UP000195305"/>
    </source>
</evidence>
<dbReference type="Proteomes" id="UP000195305">
    <property type="component" value="Unassembled WGS sequence"/>
</dbReference>
<dbReference type="GO" id="GO:0006508">
    <property type="term" value="P:proteolysis"/>
    <property type="evidence" value="ECO:0007669"/>
    <property type="project" value="InterPro"/>
</dbReference>
<sequence length="253" mass="29187">MRRKILVFIAVLVIPILILLADHFILKEDIHLSYDYDISAKWHQIVDNPDAYPQELIDLALRNKETIPFVADYPEDHEKDIAINIQQEIQSESMPLFMQWDKRWGYKMYGDQMMAIDGCGPTCLSMVVSYLTQNGRYHPYYMAQYSEQNGYYSEAGTAWPLMVRGAQACGIDVKEIPLDEKTVVSNLLEGHPIICSVSKGTFTSTGHFIVLSEYKNHQIKVLDPNSQKKSGYYSFDDLSYQIRNLWAYSQNSF</sequence>
<dbReference type="RefSeq" id="WP_087356929.1">
    <property type="nucleotide sequence ID" value="NZ_NFLJ01000002.1"/>
</dbReference>
<feature type="domain" description="Peptidase C39" evidence="1">
    <location>
        <begin position="112"/>
        <end position="249"/>
    </location>
</feature>
<name>A0A1Y4T2F6_9FIRM</name>
<keyword evidence="3" id="KW-1185">Reference proteome</keyword>
<dbReference type="GO" id="GO:0016020">
    <property type="term" value="C:membrane"/>
    <property type="evidence" value="ECO:0007669"/>
    <property type="project" value="InterPro"/>
</dbReference>
<dbReference type="InterPro" id="IPR005074">
    <property type="entry name" value="Peptidase_C39"/>
</dbReference>
<dbReference type="PROSITE" id="PS50990">
    <property type="entry name" value="PEPTIDASE_C39"/>
    <property type="match status" value="1"/>
</dbReference>